<dbReference type="Gene3D" id="3.40.50.150">
    <property type="entry name" value="Vaccinia Virus protein VP39"/>
    <property type="match status" value="1"/>
</dbReference>
<name>A0A4P9ZJM5_9FUNG</name>
<keyword evidence="7" id="KW-1185">Reference proteome</keyword>
<evidence type="ECO:0000313" key="7">
    <source>
        <dbReference type="Proteomes" id="UP000268162"/>
    </source>
</evidence>
<evidence type="ECO:0000259" key="5">
    <source>
        <dbReference type="PROSITE" id="PS51006"/>
    </source>
</evidence>
<dbReference type="FunFam" id="3.40.50.150:FF:000013">
    <property type="entry name" value="Spermidine synthase"/>
    <property type="match status" value="1"/>
</dbReference>
<dbReference type="NCBIfam" id="NF002010">
    <property type="entry name" value="PRK00811.1"/>
    <property type="match status" value="1"/>
</dbReference>
<dbReference type="InterPro" id="IPR030374">
    <property type="entry name" value="PABS"/>
</dbReference>
<proteinExistence type="inferred from homology"/>
<accession>A0A4P9ZJM5</accession>
<dbReference type="Pfam" id="PF17284">
    <property type="entry name" value="Spermine_synt_N"/>
    <property type="match status" value="1"/>
</dbReference>
<dbReference type="SUPFAM" id="SSF53335">
    <property type="entry name" value="S-adenosyl-L-methionine-dependent methyltransferases"/>
    <property type="match status" value="1"/>
</dbReference>
<dbReference type="InterPro" id="IPR035246">
    <property type="entry name" value="Spermidine_synt_N"/>
</dbReference>
<dbReference type="NCBIfam" id="NF037959">
    <property type="entry name" value="MFS_SpdSyn"/>
    <property type="match status" value="1"/>
</dbReference>
<dbReference type="GO" id="GO:0004766">
    <property type="term" value="F:spermidine synthase activity"/>
    <property type="evidence" value="ECO:0007669"/>
    <property type="project" value="TreeGrafter"/>
</dbReference>
<organism evidence="6 7">
    <name type="scientific">Dimargaris cristalligena</name>
    <dbReference type="NCBI Taxonomy" id="215637"/>
    <lineage>
        <taxon>Eukaryota</taxon>
        <taxon>Fungi</taxon>
        <taxon>Fungi incertae sedis</taxon>
        <taxon>Zoopagomycota</taxon>
        <taxon>Kickxellomycotina</taxon>
        <taxon>Dimargaritomycetes</taxon>
        <taxon>Dimargaritales</taxon>
        <taxon>Dimargaritaceae</taxon>
        <taxon>Dimargaris</taxon>
    </lineage>
</organism>
<dbReference type="PROSITE" id="PS01330">
    <property type="entry name" value="PABS_1"/>
    <property type="match status" value="1"/>
</dbReference>
<dbReference type="PANTHER" id="PTHR11558">
    <property type="entry name" value="SPERMIDINE/SPERMINE SYNTHASE"/>
    <property type="match status" value="1"/>
</dbReference>
<dbReference type="GO" id="GO:0005829">
    <property type="term" value="C:cytosol"/>
    <property type="evidence" value="ECO:0007669"/>
    <property type="project" value="TreeGrafter"/>
</dbReference>
<dbReference type="GO" id="GO:0015940">
    <property type="term" value="P:pantothenate biosynthetic process"/>
    <property type="evidence" value="ECO:0007669"/>
    <property type="project" value="UniProtKB-ARBA"/>
</dbReference>
<feature type="domain" description="PABS" evidence="5">
    <location>
        <begin position="29"/>
        <end position="264"/>
    </location>
</feature>
<dbReference type="STRING" id="215637.A0A4P9ZJM5"/>
<gene>
    <name evidence="6" type="ORF">BJ085DRAFT_43349</name>
</gene>
<dbReference type="PROSITE" id="PS51006">
    <property type="entry name" value="PABS_2"/>
    <property type="match status" value="1"/>
</dbReference>
<dbReference type="PANTHER" id="PTHR11558:SF11">
    <property type="entry name" value="SPERMIDINE SYNTHASE"/>
    <property type="match status" value="1"/>
</dbReference>
<dbReference type="InterPro" id="IPR001045">
    <property type="entry name" value="Spermi_synthase"/>
</dbReference>
<keyword evidence="3" id="KW-0620">Polyamine biosynthesis</keyword>
<dbReference type="HAMAP" id="MF_00198">
    <property type="entry name" value="Spermidine_synth"/>
    <property type="match status" value="1"/>
</dbReference>
<dbReference type="InterPro" id="IPR030373">
    <property type="entry name" value="PABS_CS"/>
</dbReference>
<dbReference type="Gene3D" id="2.30.140.10">
    <property type="entry name" value="Spermidine synthase, tetramerisation domain"/>
    <property type="match status" value="1"/>
</dbReference>
<dbReference type="EMBL" id="ML003857">
    <property type="protein sequence ID" value="RKP33456.1"/>
    <property type="molecule type" value="Genomic_DNA"/>
</dbReference>
<dbReference type="Pfam" id="PF01564">
    <property type="entry name" value="Spermine_synth"/>
    <property type="match status" value="1"/>
</dbReference>
<dbReference type="InterPro" id="IPR029063">
    <property type="entry name" value="SAM-dependent_MTases_sf"/>
</dbReference>
<protein>
    <submittedName>
        <fullName evidence="6">Spermidine synthase</fullName>
    </submittedName>
</protein>
<evidence type="ECO:0000256" key="2">
    <source>
        <dbReference type="ARBA" id="ARBA00022679"/>
    </source>
</evidence>
<reference evidence="7" key="1">
    <citation type="journal article" date="2018" name="Nat. Microbiol.">
        <title>Leveraging single-cell genomics to expand the fungal tree of life.</title>
        <authorList>
            <person name="Ahrendt S.R."/>
            <person name="Quandt C.A."/>
            <person name="Ciobanu D."/>
            <person name="Clum A."/>
            <person name="Salamov A."/>
            <person name="Andreopoulos B."/>
            <person name="Cheng J.F."/>
            <person name="Woyke T."/>
            <person name="Pelin A."/>
            <person name="Henrissat B."/>
            <person name="Reynolds N.K."/>
            <person name="Benny G.L."/>
            <person name="Smith M.E."/>
            <person name="James T.Y."/>
            <person name="Grigoriev I.V."/>
        </authorList>
    </citation>
    <scope>NUCLEOTIDE SEQUENCE [LARGE SCALE GENOMIC DNA]</scope>
    <source>
        <strain evidence="7">RSA 468</strain>
    </source>
</reference>
<keyword evidence="2 3" id="KW-0808">Transferase</keyword>
<dbReference type="AlphaFoldDB" id="A0A4P9ZJM5"/>
<evidence type="ECO:0000313" key="6">
    <source>
        <dbReference type="EMBL" id="RKP33456.1"/>
    </source>
</evidence>
<comment type="similarity">
    <text evidence="1 4">Belongs to the spermidine/spermine synthase family.</text>
</comment>
<dbReference type="Proteomes" id="UP000268162">
    <property type="component" value="Unassembled WGS sequence"/>
</dbReference>
<sequence length="322" mass="36192">MARLPLPLSGLVWTKPETYVVDSLACIKNGWFTEDIETSKGQAFCLEVKRVLHHERSPYQDVLVFESTNHGNVLVLDGIIQCTEREEFAYQEVIAHTPLNCHPNPRKVLVIGGGDGGVLREIVKHECVEEVVLCEIDDVVIRVSKKYLPHMAVGLYHPKVTVHVGDGFKYMAENSDMFDVIITDSSDAVGPATVLYELNYYRLLRQALNESGIICNLVDSAWVNPRLIRNVLRSIKAEYPSIALATAFTPAYISGQISFIVASKEPGRELSTPIRRWTPAEEAKLCRYYTADTHKASFTHPTFVRKMIRESLEAVDSDVEDN</sequence>
<dbReference type="NCBIfam" id="TIGR00417">
    <property type="entry name" value="speE"/>
    <property type="match status" value="1"/>
</dbReference>
<evidence type="ECO:0000256" key="4">
    <source>
        <dbReference type="RuleBase" id="RU003836"/>
    </source>
</evidence>
<dbReference type="FunFam" id="2.30.140.10:FF:000001">
    <property type="entry name" value="SPE3p Spermidine synthase"/>
    <property type="match status" value="1"/>
</dbReference>
<dbReference type="GO" id="GO:0008295">
    <property type="term" value="P:spermidine biosynthetic process"/>
    <property type="evidence" value="ECO:0007669"/>
    <property type="project" value="TreeGrafter"/>
</dbReference>
<dbReference type="InterPro" id="IPR037163">
    <property type="entry name" value="Spermidine_synt_N_sf"/>
</dbReference>
<feature type="active site" description="Proton acceptor" evidence="3">
    <location>
        <position position="184"/>
    </location>
</feature>
<evidence type="ECO:0000256" key="3">
    <source>
        <dbReference type="PROSITE-ProRule" id="PRU00354"/>
    </source>
</evidence>
<evidence type="ECO:0000256" key="1">
    <source>
        <dbReference type="ARBA" id="ARBA00007867"/>
    </source>
</evidence>
<dbReference type="CDD" id="cd02440">
    <property type="entry name" value="AdoMet_MTases"/>
    <property type="match status" value="1"/>
</dbReference>